<name>A0ABP1GG20_9EUKA</name>
<protein>
    <submittedName>
        <fullName evidence="2">Hypothetical_protein</fullName>
    </submittedName>
</protein>
<accession>A0ABP1GG20</accession>
<organism evidence="2 3">
    <name type="scientific">Hexamita inflata</name>
    <dbReference type="NCBI Taxonomy" id="28002"/>
    <lineage>
        <taxon>Eukaryota</taxon>
        <taxon>Metamonada</taxon>
        <taxon>Diplomonadida</taxon>
        <taxon>Hexamitidae</taxon>
        <taxon>Hexamitinae</taxon>
        <taxon>Hexamita</taxon>
    </lineage>
</organism>
<evidence type="ECO:0000313" key="2">
    <source>
        <dbReference type="EMBL" id="CAL5970818.1"/>
    </source>
</evidence>
<feature type="compositionally biased region" description="Basic and acidic residues" evidence="1">
    <location>
        <begin position="75"/>
        <end position="84"/>
    </location>
</feature>
<gene>
    <name evidence="2" type="ORF">HINF_LOCUS758</name>
</gene>
<evidence type="ECO:0000313" key="3">
    <source>
        <dbReference type="Proteomes" id="UP001642409"/>
    </source>
</evidence>
<proteinExistence type="predicted"/>
<reference evidence="2 3" key="1">
    <citation type="submission" date="2024-07" db="EMBL/GenBank/DDBJ databases">
        <authorList>
            <person name="Akdeniz Z."/>
        </authorList>
    </citation>
    <scope>NUCLEOTIDE SEQUENCE [LARGE SCALE GENOMIC DNA]</scope>
</reference>
<comment type="caution">
    <text evidence="2">The sequence shown here is derived from an EMBL/GenBank/DDBJ whole genome shotgun (WGS) entry which is preliminary data.</text>
</comment>
<dbReference type="EMBL" id="CAXDID020000001">
    <property type="protein sequence ID" value="CAL5970818.1"/>
    <property type="molecule type" value="Genomic_DNA"/>
</dbReference>
<dbReference type="Proteomes" id="UP001642409">
    <property type="component" value="Unassembled WGS sequence"/>
</dbReference>
<sequence>MEELKQLQNTLVQILKCERRLSQAETIVQYIYWKIHFLQNVRELPAKCTQCKPALFQKILQNQRISQMHQQAETSHSRPSEILRKGSATETERADLNKYNIDSF</sequence>
<keyword evidence="3" id="KW-1185">Reference proteome</keyword>
<evidence type="ECO:0000256" key="1">
    <source>
        <dbReference type="SAM" id="MobiDB-lite"/>
    </source>
</evidence>
<feature type="region of interest" description="Disordered" evidence="1">
    <location>
        <begin position="67"/>
        <end position="90"/>
    </location>
</feature>